<dbReference type="PIRSF" id="PIRSF036761">
    <property type="entry name" value="GDH_Mll4104"/>
    <property type="match status" value="1"/>
</dbReference>
<dbReference type="Pfam" id="PF21077">
    <property type="entry name" value="GDH_ACT3"/>
    <property type="match status" value="1"/>
</dbReference>
<sequence>MGVVRGLVEDVTGQLSELVRSRLGRDRGEKTGRFIRRFYADVPPDDLARVPTDHLYGAAVAIWQWGQQRTPGTARVRVYNPGLETHGWHSGRTIVEIVNDDMPFLVDSVMAELNRQGLTVHLVIHPVLRVARDGQGKLTDLHDGAVGPAGALPESFMHVEIDVRSAAEDLERIRQGLETVLADVRAAVQDWQPMRERLDRATAAVAAGIAGLPAEEVEEGGEFLRWLTRDNFTFLGYREYRFDESGDEPMLALVEESALGVLRDPSVIVLEGLQHFHSLPPSVRDFIRAPRVLMVAKADRRSTVHRPVHMDVILVKHFGADGRVVGEDLFVGLFTATAYNRSPREIPFLRRKVAAVMGRAGFDPHGHNGKALLNILETYPRDELFQVEADELFDSARGILNLQERQRLALFVRQDPFERFASCLVYVPRDRFDTSLRLRLQSILETAFAGTCMSSSTQLSDSTLARLHVIIRTEPGHVPAVDVAELEARLVQAARGWGDRLKDALIEAHGEETGAALLRRYADAFPVGYRDAFTAETALHDIDRIEQTLASRRLAIALFRPLEAEPDELHVKIYHPGRPVPLSDVLPMLEHMDLKIVTEQPYEVTPAGAADGVWIHDFTARTQSGAPVGAAGTSDAPAAPADAAIDPARVKQTFQEAFAAVWDGRMEDDGFNRLILRAGLDARAVTVLRAYAKYLRQARFAYAQDTVEATLAAHPRTTRLIVRLFHARFAPNRGDVAGEDVAGGDEAALLAAIDAALDAVGNLDEDRILRRFVNLVRATLRTNAFQRGPDGQPKPYLSLKLDSRAVEELPLPRPWVEVFVYSPRMEGVHLRGGRVARGGIRWSDRREDFRTEILGLMKAQMVKNTVIVPVGSKGGFVVKRPPPAAAGREAQLAEGIECYKTLMRGLLDLTDTLDAEGRVLPPPDLVRHDGDDPYLVVAADKGTATFSDIANSVSLDYGFWLGDAFASGGSAGYDHKRMGITARGAWESVKRHFRELGTDIQTTGFTVVGVGDMSGDVFGNGMLLSRHIRLLAAFDHRHIFLDPDPDPAASWAERKRLFDLPRSSWADYDRALLSRGGMIVERTAKTVELTAEVRARFAIEATSIAPAELMRRLLAAPVDLLWFGGIGTYVKASGESQAEAGDKANDALRIDGRDIRARVVGEGANLGVTQRGRIEAAQAGVRLNTDAIDNSAGVDTSDHEVNIKILLGDVVGRGDMTTKQRDRLLAEMTDEVAGLVLADNYRQTQAISVAQAQGADLLEAQARFIRSLEKAGRLNRAIEYLPDEEELAARMADRRGLTRPELAVLLAYAKITLYDELLASDLPDDPFMAEDLLRYFPQPLQQRHGEAIARHRLRREIVASSVTNSLVNRLGPTFVKETVEKTGMGPADVARAYTIVRDVYGLRALWAGIDALDTLVPAALQTGLVLETVHLMERAVNWFLAHAGHPLDIAAETAAYRPGVEALLAGLDGFLDAEEAGRLAARVASSTGQGVPEDLARRLAALPVLAAAPDLVRIAGRTGRAVEAVGSVYYGLGRRFGLEWLRDRAASAKVDNHWQKQAVGAIIDDLFAHQTALTVRVLEAGGEDPVEGWIAQRRPVVERVEQLLSELRTQPAVDLAMLAVANRQLRGLTAG</sequence>
<protein>
    <submittedName>
        <fullName evidence="7">NAD-glutamate dehydrogenase</fullName>
    </submittedName>
</protein>
<proteinExistence type="predicted"/>
<geneLocation type="plasmid" evidence="7 8">
    <name>unnamed2</name>
</geneLocation>
<evidence type="ECO:0000313" key="8">
    <source>
        <dbReference type="Proteomes" id="UP000245629"/>
    </source>
</evidence>
<dbReference type="Gene3D" id="3.40.50.720">
    <property type="entry name" value="NAD(P)-binding Rossmann-like Domain"/>
    <property type="match status" value="1"/>
</dbReference>
<dbReference type="GO" id="GO:0004352">
    <property type="term" value="F:glutamate dehydrogenase (NAD+) activity"/>
    <property type="evidence" value="ECO:0007669"/>
    <property type="project" value="InterPro"/>
</dbReference>
<dbReference type="Pfam" id="PF05088">
    <property type="entry name" value="Bac_GDH_CD"/>
    <property type="match status" value="1"/>
</dbReference>
<dbReference type="Pfam" id="PF21079">
    <property type="entry name" value="GDH_HM2"/>
    <property type="match status" value="1"/>
</dbReference>
<reference evidence="8" key="1">
    <citation type="submission" date="2018-05" db="EMBL/GenBank/DDBJ databases">
        <title>Azospirillum thermophila sp. nov., a novel isolated from hot spring.</title>
        <authorList>
            <person name="Zhao Z."/>
        </authorList>
    </citation>
    <scope>NUCLEOTIDE SEQUENCE [LARGE SCALE GENOMIC DNA]</scope>
    <source>
        <strain evidence="8">CFH 70021</strain>
        <plasmid evidence="8">unnamed2</plasmid>
    </source>
</reference>
<dbReference type="OrthoDB" id="9758052at2"/>
<dbReference type="InterPro" id="IPR007780">
    <property type="entry name" value="NAD_Glu_DH_bac"/>
</dbReference>
<dbReference type="SUPFAM" id="SSF53223">
    <property type="entry name" value="Aminoacid dehydrogenase-like, N-terminal domain"/>
    <property type="match status" value="1"/>
</dbReference>
<dbReference type="InterPro" id="IPR048381">
    <property type="entry name" value="GDH_C"/>
</dbReference>
<feature type="domain" description="NAD-glutamate dehydrogenase catalytic" evidence="2">
    <location>
        <begin position="753"/>
        <end position="1249"/>
    </location>
</feature>
<dbReference type="InterPro" id="IPR046346">
    <property type="entry name" value="Aminoacid_DH-like_N_sf"/>
</dbReference>
<keyword evidence="7" id="KW-0614">Plasmid</keyword>
<dbReference type="KEGG" id="azz:DEW08_26465"/>
<dbReference type="RefSeq" id="WP_109332976.1">
    <property type="nucleotide sequence ID" value="NZ_CP029357.1"/>
</dbReference>
<dbReference type="PANTHER" id="PTHR43403:SF1">
    <property type="entry name" value="NAD-SPECIFIC GLUTAMATE DEHYDROGENASE"/>
    <property type="match status" value="1"/>
</dbReference>
<feature type="domain" description="NAD-specific glutamate dehydrogenase C-terminal" evidence="3">
    <location>
        <begin position="1295"/>
        <end position="1626"/>
    </location>
</feature>
<dbReference type="InterPro" id="IPR049062">
    <property type="entry name" value="NAD_Glu_DH_ACT2"/>
</dbReference>
<organism evidence="7 8">
    <name type="scientific">Azospirillum thermophilum</name>
    <dbReference type="NCBI Taxonomy" id="2202148"/>
    <lineage>
        <taxon>Bacteria</taxon>
        <taxon>Pseudomonadati</taxon>
        <taxon>Pseudomonadota</taxon>
        <taxon>Alphaproteobacteria</taxon>
        <taxon>Rhodospirillales</taxon>
        <taxon>Azospirillaceae</taxon>
        <taxon>Azospirillum</taxon>
    </lineage>
</organism>
<feature type="domain" description="NAD-glutamate dehydrogenase ACT3" evidence="6">
    <location>
        <begin position="554"/>
        <end position="627"/>
    </location>
</feature>
<evidence type="ECO:0000313" key="7">
    <source>
        <dbReference type="EMBL" id="AWK89561.1"/>
    </source>
</evidence>
<dbReference type="Pfam" id="PF21074">
    <property type="entry name" value="GDH_C"/>
    <property type="match status" value="1"/>
</dbReference>
<gene>
    <name evidence="7" type="ORF">DEW08_26465</name>
</gene>
<dbReference type="InterPro" id="IPR049059">
    <property type="entry name" value="NAD_Glu_DH_HM1"/>
</dbReference>
<dbReference type="Pfam" id="PF21075">
    <property type="entry name" value="GDH_ACT1"/>
    <property type="match status" value="1"/>
</dbReference>
<dbReference type="Pfam" id="PF21078">
    <property type="entry name" value="GDH_HM3"/>
    <property type="match status" value="1"/>
</dbReference>
<dbReference type="InterPro" id="IPR036291">
    <property type="entry name" value="NAD(P)-bd_dom_sf"/>
</dbReference>
<evidence type="ECO:0000259" key="5">
    <source>
        <dbReference type="Pfam" id="PF21076"/>
    </source>
</evidence>
<feature type="domain" description="NAD-glutamate dehydrogenase N-terminal ACT1" evidence="4">
    <location>
        <begin position="34"/>
        <end position="177"/>
    </location>
</feature>
<dbReference type="Proteomes" id="UP000245629">
    <property type="component" value="Plasmid unnamed2"/>
</dbReference>
<dbReference type="InterPro" id="IPR024727">
    <property type="entry name" value="NAD_Glu_DH_N_ACT1"/>
</dbReference>
<dbReference type="InterPro" id="IPR049056">
    <property type="entry name" value="NAD_Glu_DH_HM3"/>
</dbReference>
<dbReference type="InterPro" id="IPR049058">
    <property type="entry name" value="NAD_Glu_DH_HM2"/>
</dbReference>
<evidence type="ECO:0000256" key="1">
    <source>
        <dbReference type="ARBA" id="ARBA00023002"/>
    </source>
</evidence>
<evidence type="ECO:0000259" key="2">
    <source>
        <dbReference type="Pfam" id="PF05088"/>
    </source>
</evidence>
<evidence type="ECO:0000259" key="6">
    <source>
        <dbReference type="Pfam" id="PF21077"/>
    </source>
</evidence>
<dbReference type="InterPro" id="IPR028971">
    <property type="entry name" value="NAD-GDH_cat"/>
</dbReference>
<accession>A0A2S2CYJ4</accession>
<dbReference type="GO" id="GO:0004069">
    <property type="term" value="F:L-aspartate:2-oxoglutarate aminotransferase activity"/>
    <property type="evidence" value="ECO:0007669"/>
    <property type="project" value="InterPro"/>
</dbReference>
<keyword evidence="8" id="KW-1185">Reference proteome</keyword>
<name>A0A2S2CYJ4_9PROT</name>
<dbReference type="EMBL" id="CP029357">
    <property type="protein sequence ID" value="AWK89561.1"/>
    <property type="molecule type" value="Genomic_DNA"/>
</dbReference>
<dbReference type="InterPro" id="IPR049064">
    <property type="entry name" value="NAD_Glu_DH_ACT3"/>
</dbReference>
<dbReference type="SUPFAM" id="SSF51735">
    <property type="entry name" value="NAD(P)-binding Rossmann-fold domains"/>
    <property type="match status" value="1"/>
</dbReference>
<dbReference type="GO" id="GO:0006538">
    <property type="term" value="P:L-glutamate catabolic process"/>
    <property type="evidence" value="ECO:0007669"/>
    <property type="project" value="InterPro"/>
</dbReference>
<dbReference type="Pfam" id="PF21076">
    <property type="entry name" value="GDH_ACT2"/>
    <property type="match status" value="1"/>
</dbReference>
<feature type="domain" description="NAD-glutamate dehydrogenase ACT2" evidence="5">
    <location>
        <begin position="410"/>
        <end position="497"/>
    </location>
</feature>
<keyword evidence="1" id="KW-0560">Oxidoreductase</keyword>
<evidence type="ECO:0000259" key="3">
    <source>
        <dbReference type="Pfam" id="PF21074"/>
    </source>
</evidence>
<dbReference type="Pfam" id="PF21073">
    <property type="entry name" value="GDH_HM1"/>
    <property type="match status" value="1"/>
</dbReference>
<dbReference type="PANTHER" id="PTHR43403">
    <property type="entry name" value="NAD-SPECIFIC GLUTAMATE DEHYDROGENASE"/>
    <property type="match status" value="1"/>
</dbReference>
<evidence type="ECO:0000259" key="4">
    <source>
        <dbReference type="Pfam" id="PF21075"/>
    </source>
</evidence>